<feature type="binding site" evidence="13">
    <location>
        <position position="149"/>
    </location>
    <ligand>
        <name>Zn(2+)</name>
        <dbReference type="ChEBI" id="CHEBI:29105"/>
    </ligand>
</feature>
<keyword evidence="9 13" id="KW-0067">ATP-binding</keyword>
<keyword evidence="5 13" id="KW-0436">Ligase</keyword>
<evidence type="ECO:0000256" key="12">
    <source>
        <dbReference type="ARBA" id="ARBA00047364"/>
    </source>
</evidence>
<dbReference type="InterPro" id="IPR001412">
    <property type="entry name" value="aa-tRNA-synth_I_CS"/>
</dbReference>
<dbReference type="Pfam" id="PF09334">
    <property type="entry name" value="tRNA-synt_1g"/>
    <property type="match status" value="1"/>
</dbReference>
<dbReference type="Gene3D" id="1.10.730.10">
    <property type="entry name" value="Isoleucyl-tRNA Synthetase, Domain 1"/>
    <property type="match status" value="1"/>
</dbReference>
<evidence type="ECO:0000259" key="14">
    <source>
        <dbReference type="Pfam" id="PF09334"/>
    </source>
</evidence>
<name>A0A2P5T2P2_9GAMM</name>
<dbReference type="EC" id="6.1.1.10" evidence="13"/>
<dbReference type="GO" id="GO:0046872">
    <property type="term" value="F:metal ion binding"/>
    <property type="evidence" value="ECO:0007669"/>
    <property type="project" value="UniProtKB-KW"/>
</dbReference>
<dbReference type="GO" id="GO:0005829">
    <property type="term" value="C:cytosol"/>
    <property type="evidence" value="ECO:0007669"/>
    <property type="project" value="TreeGrafter"/>
</dbReference>
<comment type="cofactor">
    <cofactor evidence="13">
        <name>Zn(2+)</name>
        <dbReference type="ChEBI" id="CHEBI:29105"/>
    </cofactor>
    <text evidence="13">Binds 1 zinc ion per subunit.</text>
</comment>
<dbReference type="SUPFAM" id="SSF47323">
    <property type="entry name" value="Anticodon-binding domain of a subclass of class I aminoacyl-tRNA synthetases"/>
    <property type="match status" value="1"/>
</dbReference>
<dbReference type="InterPro" id="IPR014729">
    <property type="entry name" value="Rossmann-like_a/b/a_fold"/>
</dbReference>
<dbReference type="Gene3D" id="2.20.28.20">
    <property type="entry name" value="Methionyl-tRNA synthetase, Zn-domain"/>
    <property type="match status" value="1"/>
</dbReference>
<dbReference type="InterPro" id="IPR015413">
    <property type="entry name" value="Methionyl/Leucyl_tRNA_Synth"/>
</dbReference>
<dbReference type="InterPro" id="IPR023458">
    <property type="entry name" value="Met-tRNA_ligase_1"/>
</dbReference>
<dbReference type="FunFam" id="2.20.28.20:FF:000001">
    <property type="entry name" value="Methionine--tRNA ligase"/>
    <property type="match status" value="1"/>
</dbReference>
<proteinExistence type="inferred from homology"/>
<dbReference type="PANTHER" id="PTHR45765">
    <property type="entry name" value="METHIONINE--TRNA LIGASE"/>
    <property type="match status" value="1"/>
</dbReference>
<evidence type="ECO:0000313" key="16">
    <source>
        <dbReference type="Proteomes" id="UP000295937"/>
    </source>
</evidence>
<keyword evidence="7 13" id="KW-0547">Nucleotide-binding</keyword>
<dbReference type="FunFam" id="1.10.730.10:FF:000005">
    <property type="entry name" value="Methionine--tRNA ligase"/>
    <property type="match status" value="1"/>
</dbReference>
<dbReference type="InterPro" id="IPR033911">
    <property type="entry name" value="MetRS_core"/>
</dbReference>
<feature type="binding site" evidence="13">
    <location>
        <position position="335"/>
    </location>
    <ligand>
        <name>ATP</name>
        <dbReference type="ChEBI" id="CHEBI:30616"/>
    </ligand>
</feature>
<dbReference type="CDD" id="cd00814">
    <property type="entry name" value="MetRS_core"/>
    <property type="match status" value="1"/>
</dbReference>
<dbReference type="GO" id="GO:0005524">
    <property type="term" value="F:ATP binding"/>
    <property type="evidence" value="ECO:0007669"/>
    <property type="project" value="UniProtKB-UniRule"/>
</dbReference>
<evidence type="ECO:0000256" key="6">
    <source>
        <dbReference type="ARBA" id="ARBA00022723"/>
    </source>
</evidence>
<keyword evidence="11 13" id="KW-0030">Aminoacyl-tRNA synthetase</keyword>
<dbReference type="PANTHER" id="PTHR45765:SF1">
    <property type="entry name" value="METHIONINE--TRNA LIGASE, CYTOPLASMIC"/>
    <property type="match status" value="1"/>
</dbReference>
<dbReference type="GO" id="GO:0006431">
    <property type="term" value="P:methionyl-tRNA aminoacylation"/>
    <property type="evidence" value="ECO:0007669"/>
    <property type="project" value="UniProtKB-UniRule"/>
</dbReference>
<comment type="subcellular location">
    <subcellularLocation>
        <location evidence="2 13">Cytoplasm</location>
    </subcellularLocation>
</comment>
<evidence type="ECO:0000256" key="3">
    <source>
        <dbReference type="ARBA" id="ARBA00008258"/>
    </source>
</evidence>
<reference evidence="15 16" key="1">
    <citation type="journal article" date="2018" name="Genome Biol. Evol.">
        <title>Cladogenesis and Genomic Streamlining in Extracellular Endosymbionts of Tropical Stink Bugs.</title>
        <authorList>
            <person name="Otero-Bravo A."/>
            <person name="Goffredi S."/>
            <person name="Sabree Z.L."/>
        </authorList>
    </citation>
    <scope>NUCLEOTIDE SEQUENCE [LARGE SCALE GENOMIC DNA]</scope>
    <source>
        <strain evidence="15 16">SoEO</strain>
    </source>
</reference>
<evidence type="ECO:0000256" key="9">
    <source>
        <dbReference type="ARBA" id="ARBA00022840"/>
    </source>
</evidence>
<keyword evidence="8 13" id="KW-0862">Zinc</keyword>
<evidence type="ECO:0000256" key="5">
    <source>
        <dbReference type="ARBA" id="ARBA00022598"/>
    </source>
</evidence>
<comment type="subunit">
    <text evidence="13">Monomer.</text>
</comment>
<dbReference type="GO" id="GO:0004825">
    <property type="term" value="F:methionine-tRNA ligase activity"/>
    <property type="evidence" value="ECO:0007669"/>
    <property type="project" value="UniProtKB-UniRule"/>
</dbReference>
<keyword evidence="4 13" id="KW-0963">Cytoplasm</keyword>
<dbReference type="PRINTS" id="PR01041">
    <property type="entry name" value="TRNASYNTHMET"/>
</dbReference>
<evidence type="ECO:0000256" key="2">
    <source>
        <dbReference type="ARBA" id="ARBA00004496"/>
    </source>
</evidence>
<feature type="binding site" evidence="13">
    <location>
        <position position="162"/>
    </location>
    <ligand>
        <name>Zn(2+)</name>
        <dbReference type="ChEBI" id="CHEBI:29105"/>
    </ligand>
</feature>
<evidence type="ECO:0000256" key="1">
    <source>
        <dbReference type="ARBA" id="ARBA00003314"/>
    </source>
</evidence>
<comment type="similarity">
    <text evidence="3 13">Belongs to the class-I aminoacyl-tRNA synthetase family. MetG type 1 subfamily.</text>
</comment>
<evidence type="ECO:0000256" key="13">
    <source>
        <dbReference type="HAMAP-Rule" id="MF_00098"/>
    </source>
</evidence>
<feature type="domain" description="Methionyl/Leucyl tRNA synthetase" evidence="14">
    <location>
        <begin position="8"/>
        <end position="396"/>
    </location>
</feature>
<comment type="catalytic activity">
    <reaction evidence="12 13">
        <text>tRNA(Met) + L-methionine + ATP = L-methionyl-tRNA(Met) + AMP + diphosphate</text>
        <dbReference type="Rhea" id="RHEA:13481"/>
        <dbReference type="Rhea" id="RHEA-COMP:9667"/>
        <dbReference type="Rhea" id="RHEA-COMP:9698"/>
        <dbReference type="ChEBI" id="CHEBI:30616"/>
        <dbReference type="ChEBI" id="CHEBI:33019"/>
        <dbReference type="ChEBI" id="CHEBI:57844"/>
        <dbReference type="ChEBI" id="CHEBI:78442"/>
        <dbReference type="ChEBI" id="CHEBI:78530"/>
        <dbReference type="ChEBI" id="CHEBI:456215"/>
        <dbReference type="EC" id="6.1.1.10"/>
    </reaction>
</comment>
<dbReference type="SUPFAM" id="SSF52374">
    <property type="entry name" value="Nucleotidylyl transferase"/>
    <property type="match status" value="1"/>
</dbReference>
<keyword evidence="10 13" id="KW-0648">Protein biosynthesis</keyword>
<dbReference type="InterPro" id="IPR029038">
    <property type="entry name" value="MetRS_Zn"/>
</dbReference>
<accession>A0A2P5T2P2</accession>
<feature type="binding site" evidence="13">
    <location>
        <position position="146"/>
    </location>
    <ligand>
        <name>Zn(2+)</name>
        <dbReference type="ChEBI" id="CHEBI:29105"/>
    </ligand>
</feature>
<dbReference type="InterPro" id="IPR009080">
    <property type="entry name" value="tRNAsynth_Ia_anticodon-bd"/>
</dbReference>
<feature type="short sequence motif" description="'KMSKS' region" evidence="13">
    <location>
        <begin position="332"/>
        <end position="336"/>
    </location>
</feature>
<evidence type="ECO:0000256" key="4">
    <source>
        <dbReference type="ARBA" id="ARBA00022490"/>
    </source>
</evidence>
<dbReference type="NCBIfam" id="NF001100">
    <property type="entry name" value="PRK00133.1"/>
    <property type="match status" value="1"/>
</dbReference>
<dbReference type="SUPFAM" id="SSF57770">
    <property type="entry name" value="Methionyl-tRNA synthetase (MetRS), Zn-domain"/>
    <property type="match status" value="1"/>
</dbReference>
<dbReference type="Proteomes" id="UP000295937">
    <property type="component" value="Unassembled WGS sequence"/>
</dbReference>
<dbReference type="CDD" id="cd07957">
    <property type="entry name" value="Anticodon_Ia_Met"/>
    <property type="match status" value="1"/>
</dbReference>
<dbReference type="InterPro" id="IPR014758">
    <property type="entry name" value="Met-tRNA_synth"/>
</dbReference>
<feature type="short sequence motif" description="'HIGH' region" evidence="13">
    <location>
        <begin position="15"/>
        <end position="25"/>
    </location>
</feature>
<comment type="caution">
    <text evidence="15">The sequence shown here is derived from an EMBL/GenBank/DDBJ whole genome shotgun (WGS) entry which is preliminary data.</text>
</comment>
<feature type="binding site" evidence="13">
    <location>
        <position position="159"/>
    </location>
    <ligand>
        <name>Zn(2+)</name>
        <dbReference type="ChEBI" id="CHEBI:29105"/>
    </ligand>
</feature>
<comment type="function">
    <text evidence="1 13">Is required not only for elongation of protein synthesis but also for the initiation of all mRNA translation through initiator tRNA(fMet) aminoacylation.</text>
</comment>
<dbReference type="PROSITE" id="PS00178">
    <property type="entry name" value="AA_TRNA_LIGASE_I"/>
    <property type="match status" value="1"/>
</dbReference>
<evidence type="ECO:0000313" key="15">
    <source>
        <dbReference type="EMBL" id="PPI88874.1"/>
    </source>
</evidence>
<keyword evidence="6 13" id="KW-0479">Metal-binding</keyword>
<evidence type="ECO:0000256" key="8">
    <source>
        <dbReference type="ARBA" id="ARBA00022833"/>
    </source>
</evidence>
<protein>
    <recommendedName>
        <fullName evidence="13">Methionine--tRNA ligase</fullName>
        <ecNumber evidence="13">6.1.1.10</ecNumber>
    </recommendedName>
    <alternativeName>
        <fullName evidence="13">Methionyl-tRNA synthetase</fullName>
        <shortName evidence="13">MetRS</shortName>
    </alternativeName>
</protein>
<evidence type="ECO:0000256" key="11">
    <source>
        <dbReference type="ARBA" id="ARBA00023146"/>
    </source>
</evidence>
<sequence length="550" mass="64009">MIQSIEKILVTCALPYANGSVHLGHLLEHIQADIWVRHQKMLGKKVYFICADDAHGTPIMIKSKQIGISPEKMISKIKKEHEADFADFNINYDNYHSTHSDENRKLVELIYHKLHEKGLIKHHIVTQFFDSKMNMFLPDRFVKGICPKCKSSNQYGDNCEICGAIYNSIDLINPKSTLSNTKPELRNSEHLFFDLPSFSKMLKNWIRSGVLENQIINKVQEWFNAGLKQWDISRDSPYFGFNIPNYSNKFFYVWLDAPIGYMSSFKNLCNKKNDISFKEFWGENSKTKLYHFIGKDIIYFHSLFWPAILEGSSFRKPNKIFVHGYVMINGLKISKSKGTLITARTWLRHLDSDSLRYYYATKISSNIEDINLNLHDFVNRVNSDVVNKIINIASRNASFINKYFNNKLSNDIEDLDLYQKFIDMSKEISDAWLSCEFNIAIRKIISMADIANYYIDKKTPWILAKKEGSTDYLHSICSMGINLFRILITWLQPVMPSLHNRVEIFLNSKLCLSSINKPLLNHEINSYKNLYFRIKTSQIENLLNEAKTNS</sequence>
<gene>
    <name evidence="13" type="primary">metG</name>
    <name evidence="15" type="ORF">CRV09_01020</name>
</gene>
<dbReference type="NCBIfam" id="TIGR00398">
    <property type="entry name" value="metG"/>
    <property type="match status" value="1"/>
</dbReference>
<organism evidence="15 16">
    <name type="scientific">Candidatus Pantoea edessiphila</name>
    <dbReference type="NCBI Taxonomy" id="2044610"/>
    <lineage>
        <taxon>Bacteria</taxon>
        <taxon>Pseudomonadati</taxon>
        <taxon>Pseudomonadota</taxon>
        <taxon>Gammaproteobacteria</taxon>
        <taxon>Enterobacterales</taxon>
        <taxon>Erwiniaceae</taxon>
        <taxon>Pantoea</taxon>
    </lineage>
</organism>
<dbReference type="HAMAP" id="MF_00098">
    <property type="entry name" value="Met_tRNA_synth_type1"/>
    <property type="match status" value="1"/>
</dbReference>
<dbReference type="AlphaFoldDB" id="A0A2P5T2P2"/>
<dbReference type="Gene3D" id="3.40.50.620">
    <property type="entry name" value="HUPs"/>
    <property type="match status" value="1"/>
</dbReference>
<evidence type="ECO:0000256" key="7">
    <source>
        <dbReference type="ARBA" id="ARBA00022741"/>
    </source>
</evidence>
<dbReference type="InterPro" id="IPR041872">
    <property type="entry name" value="Anticodon_Met"/>
</dbReference>
<evidence type="ECO:0000256" key="10">
    <source>
        <dbReference type="ARBA" id="ARBA00022917"/>
    </source>
</evidence>
<dbReference type="OrthoDB" id="9810191at2"/>
<dbReference type="EMBL" id="PDKR01000001">
    <property type="protein sequence ID" value="PPI88874.1"/>
    <property type="molecule type" value="Genomic_DNA"/>
</dbReference>